<name>A0A5P8M404_9LACO</name>
<dbReference type="RefSeq" id="WP_152260482.1">
    <property type="nucleotide sequence ID" value="NZ_CP045143.1"/>
</dbReference>
<protein>
    <submittedName>
        <fullName evidence="1">Uncharacterized protein</fullName>
    </submittedName>
</protein>
<evidence type="ECO:0000313" key="2">
    <source>
        <dbReference type="Proteomes" id="UP000326779"/>
    </source>
</evidence>
<proteinExistence type="predicted"/>
<accession>A0A5P8M404</accession>
<organism evidence="1 2">
    <name type="scientific">Schleiferilactobacillus harbinensis</name>
    <dbReference type="NCBI Taxonomy" id="304207"/>
    <lineage>
        <taxon>Bacteria</taxon>
        <taxon>Bacillati</taxon>
        <taxon>Bacillota</taxon>
        <taxon>Bacilli</taxon>
        <taxon>Lactobacillales</taxon>
        <taxon>Lactobacillaceae</taxon>
        <taxon>Schleiferilactobacillus</taxon>
    </lineage>
</organism>
<dbReference type="EMBL" id="CP045143">
    <property type="protein sequence ID" value="QFR23024.1"/>
    <property type="molecule type" value="Genomic_DNA"/>
</dbReference>
<evidence type="ECO:0000313" key="1">
    <source>
        <dbReference type="EMBL" id="QFR23024.1"/>
    </source>
</evidence>
<dbReference type="Proteomes" id="UP000326779">
    <property type="component" value="Chromosome"/>
</dbReference>
<sequence>MDINQLRNSGIQLTAKDWIIAATYYGNAATVANMSTYTLKLVNDVLQINSGDGGWGWINSESTGQFTLGIAGIYQYL</sequence>
<dbReference type="AlphaFoldDB" id="A0A5P8M404"/>
<dbReference type="KEGG" id="lhb:D1010_05970"/>
<gene>
    <name evidence="1" type="ORF">D1010_05970</name>
</gene>
<reference evidence="1 2" key="1">
    <citation type="submission" date="2019-10" db="EMBL/GenBank/DDBJ databases">
        <title>The completed genome of Lactobacillus harbinensis M1.</title>
        <authorList>
            <person name="Zheng Y."/>
        </authorList>
    </citation>
    <scope>NUCLEOTIDE SEQUENCE [LARGE SCALE GENOMIC DNA]</scope>
    <source>
        <strain evidence="1 2">M1</strain>
    </source>
</reference>